<comment type="caution">
    <text evidence="1">The sequence shown here is derived from an EMBL/GenBank/DDBJ whole genome shotgun (WGS) entry which is preliminary data.</text>
</comment>
<organism evidence="1 2">
    <name type="scientific">Periweissella ghanensis</name>
    <dbReference type="NCBI Taxonomy" id="467997"/>
    <lineage>
        <taxon>Bacteria</taxon>
        <taxon>Bacillati</taxon>
        <taxon>Bacillota</taxon>
        <taxon>Bacilli</taxon>
        <taxon>Lactobacillales</taxon>
        <taxon>Lactobacillaceae</taxon>
        <taxon>Periweissella</taxon>
    </lineage>
</organism>
<keyword evidence="2" id="KW-1185">Reference proteome</keyword>
<dbReference type="RefSeq" id="WP_230097749.1">
    <property type="nucleotide sequence ID" value="NZ_CAKKNT010000001.1"/>
</dbReference>
<gene>
    <name evidence="1" type="ORF">WGH24286_00029</name>
</gene>
<dbReference type="EMBL" id="CAKKNT010000001">
    <property type="protein sequence ID" value="CAH0417617.1"/>
    <property type="molecule type" value="Genomic_DNA"/>
</dbReference>
<accession>A0ABN8BIQ5</accession>
<evidence type="ECO:0000313" key="1">
    <source>
        <dbReference type="EMBL" id="CAH0417617.1"/>
    </source>
</evidence>
<proteinExistence type="predicted"/>
<evidence type="ECO:0000313" key="2">
    <source>
        <dbReference type="Proteomes" id="UP000789719"/>
    </source>
</evidence>
<name>A0ABN8BIQ5_9LACO</name>
<protein>
    <submittedName>
        <fullName evidence="1">Uncharacterized protein</fullName>
    </submittedName>
</protein>
<reference evidence="1 2" key="1">
    <citation type="submission" date="2021-11" db="EMBL/GenBank/DDBJ databases">
        <authorList>
            <person name="Depoorter E."/>
        </authorList>
    </citation>
    <scope>NUCLEOTIDE SEQUENCE [LARGE SCALE GENOMIC DNA]</scope>
    <source>
        <strain evidence="1 2">LMG 24286</strain>
    </source>
</reference>
<dbReference type="Proteomes" id="UP000789719">
    <property type="component" value="Unassembled WGS sequence"/>
</dbReference>
<sequence length="351" mass="39402">MDTHTLTSMLNQPYFGSTSPQTARRVMEVNLLVLGIQRTTAWRQANSDGAPTPTIAEIAQLPNGRAQSRAIMAVLDSVVNATPYGYLFQNLIALYMEYDFEAEISQKILADSLTMVAALDPHVPPLAHLQGWLTTYTEYLVAQGDQKALLIPPHVQVRLRELFLPIAPDIKNMYIHGVDNIDVPFMFGNAATTFYRAHQADVVLELFASLSQFLQQMPLSQMLPITDVDFEAVDAQLPVFDALLVRLLQMPILEADEDQADKATMMALAQNYFSVEELMLTMIAANVQAAQRIVIMAQVNPDRDYLWRRFWQNLTALPDITAMYERLPVGIVAGQLVEYRLATVQSKNWAI</sequence>